<proteinExistence type="inferred from homology"/>
<dbReference type="Proteomes" id="UP000310406">
    <property type="component" value="Unassembled WGS sequence"/>
</dbReference>
<comment type="similarity">
    <text evidence="1">Belongs to the AHA1 family.</text>
</comment>
<dbReference type="Pfam" id="PF08327">
    <property type="entry name" value="AHSA1"/>
    <property type="match status" value="1"/>
</dbReference>
<dbReference type="EMBL" id="SNTZ01000008">
    <property type="protein sequence ID" value="THV58159.1"/>
    <property type="molecule type" value="Genomic_DNA"/>
</dbReference>
<name>A0A4S8RSP4_9FLAO</name>
<dbReference type="OrthoDB" id="9795306at2"/>
<accession>A0A4S8RSP4</accession>
<reference evidence="3 4" key="1">
    <citation type="submission" date="2019-03" db="EMBL/GenBank/DDBJ databases">
        <title>Muricauda SCR12 sp.nov, a marine bacterium isolated from Pacific Ocean:the Okinawa trough.</title>
        <authorList>
            <person name="Liu L."/>
        </authorList>
    </citation>
    <scope>NUCLEOTIDE SEQUENCE [LARGE SCALE GENOMIC DNA]</scope>
    <source>
        <strain evidence="3 4">SCR12</strain>
    </source>
</reference>
<gene>
    <name evidence="3" type="ORF">EZV76_12835</name>
</gene>
<dbReference type="InterPro" id="IPR013538">
    <property type="entry name" value="ASHA1/2-like_C"/>
</dbReference>
<dbReference type="CDD" id="cd07814">
    <property type="entry name" value="SRPBCC_CalC_Aha1-like"/>
    <property type="match status" value="1"/>
</dbReference>
<keyword evidence="4" id="KW-1185">Reference proteome</keyword>
<sequence length="170" mass="19194">MENRSNKRAGLKIVREFEAPKTLVFDAFSTAGAFAQWWGQPGMPVTVALFDFRQGGKVHYNMQGNGQIMWGVLHYKNMLRPDLIEFVSSFSDEEGNICKSPFPIDFPLEIFNQVTLDENNGITTLTLSGHPINATAEQEATYYAMIDNMNQGFGVTMDQLEAYLIKQLEQ</sequence>
<dbReference type="SUPFAM" id="SSF55961">
    <property type="entry name" value="Bet v1-like"/>
    <property type="match status" value="1"/>
</dbReference>
<evidence type="ECO:0000313" key="4">
    <source>
        <dbReference type="Proteomes" id="UP000310406"/>
    </source>
</evidence>
<evidence type="ECO:0000313" key="3">
    <source>
        <dbReference type="EMBL" id="THV58159.1"/>
    </source>
</evidence>
<protein>
    <submittedName>
        <fullName evidence="3">SRPBCC domain-containing protein</fullName>
    </submittedName>
</protein>
<dbReference type="InterPro" id="IPR023393">
    <property type="entry name" value="START-like_dom_sf"/>
</dbReference>
<organism evidence="3 4">
    <name type="scientific">Flagellimonas alvinocaridis</name>
    <dbReference type="NCBI Taxonomy" id="2530200"/>
    <lineage>
        <taxon>Bacteria</taxon>
        <taxon>Pseudomonadati</taxon>
        <taxon>Bacteroidota</taxon>
        <taxon>Flavobacteriia</taxon>
        <taxon>Flavobacteriales</taxon>
        <taxon>Flavobacteriaceae</taxon>
        <taxon>Flagellimonas</taxon>
    </lineage>
</organism>
<dbReference type="RefSeq" id="WP_136566968.1">
    <property type="nucleotide sequence ID" value="NZ_SNTZ01000008.1"/>
</dbReference>
<dbReference type="AlphaFoldDB" id="A0A4S8RSP4"/>
<dbReference type="Gene3D" id="3.30.530.20">
    <property type="match status" value="1"/>
</dbReference>
<comment type="caution">
    <text evidence="3">The sequence shown here is derived from an EMBL/GenBank/DDBJ whole genome shotgun (WGS) entry which is preliminary data.</text>
</comment>
<evidence type="ECO:0000256" key="1">
    <source>
        <dbReference type="ARBA" id="ARBA00006817"/>
    </source>
</evidence>
<feature type="domain" description="Activator of Hsp90 ATPase homologue 1/2-like C-terminal" evidence="2">
    <location>
        <begin position="19"/>
        <end position="164"/>
    </location>
</feature>
<evidence type="ECO:0000259" key="2">
    <source>
        <dbReference type="Pfam" id="PF08327"/>
    </source>
</evidence>